<dbReference type="EMBL" id="LWLV01001836">
    <property type="protein sequence ID" value="OTA40417.1"/>
    <property type="molecule type" value="Genomic_DNA"/>
</dbReference>
<protein>
    <recommendedName>
        <fullName evidence="4">YggT family protein</fullName>
    </recommendedName>
</protein>
<keyword evidence="1" id="KW-1133">Transmembrane helix</keyword>
<gene>
    <name evidence="2" type="ORF">A6D92_17985</name>
</gene>
<feature type="transmembrane region" description="Helical" evidence="1">
    <location>
        <begin position="6"/>
        <end position="26"/>
    </location>
</feature>
<evidence type="ECO:0008006" key="4">
    <source>
        <dbReference type="Google" id="ProtNLM"/>
    </source>
</evidence>
<comment type="caution">
    <text evidence="2">The sequence shown here is derived from an EMBL/GenBank/DDBJ whole genome shotgun (WGS) entry which is preliminary data.</text>
</comment>
<keyword evidence="1" id="KW-0812">Transmembrane</keyword>
<dbReference type="InterPro" id="IPR003425">
    <property type="entry name" value="CCB3/YggT"/>
</dbReference>
<feature type="transmembrane region" description="Helical" evidence="1">
    <location>
        <begin position="74"/>
        <end position="95"/>
    </location>
</feature>
<sequence>MQFLIYQTVSIFLRILEVLIWARVLMSWFRPRYRTSSNSWFFTIEDYVWRATEPMLAPIRNILPDMGMIDFSPFVLMILLALVRRLVGTLIFGPLL</sequence>
<dbReference type="GO" id="GO:0016020">
    <property type="term" value="C:membrane"/>
    <property type="evidence" value="ECO:0007669"/>
    <property type="project" value="InterPro"/>
</dbReference>
<proteinExistence type="predicted"/>
<name>A0A1Y2T421_SYMTR</name>
<organism evidence="2 3">
    <name type="scientific">Symbiobacterium thermophilum</name>
    <dbReference type="NCBI Taxonomy" id="2734"/>
    <lineage>
        <taxon>Bacteria</taxon>
        <taxon>Bacillati</taxon>
        <taxon>Bacillota</taxon>
        <taxon>Clostridia</taxon>
        <taxon>Eubacteriales</taxon>
        <taxon>Symbiobacteriaceae</taxon>
        <taxon>Symbiobacterium</taxon>
    </lineage>
</organism>
<accession>A0A1Y2T421</accession>
<evidence type="ECO:0000313" key="3">
    <source>
        <dbReference type="Proteomes" id="UP000194267"/>
    </source>
</evidence>
<reference evidence="3" key="1">
    <citation type="submission" date="2016-04" db="EMBL/GenBank/DDBJ databases">
        <authorList>
            <person name="Antunes L.P."/>
            <person name="Martins L.F."/>
            <person name="Pereira R.V."/>
            <person name="Thomas A.M."/>
            <person name="Barbosa D."/>
            <person name="Nascimento L."/>
            <person name="Silva G.M."/>
            <person name="Condomitti G.W."/>
            <person name="Digiampietri L.A."/>
            <person name="Lombardi K.C."/>
            <person name="Ramos P.L."/>
            <person name="Quaggio R.B."/>
            <person name="Oliveira J.C."/>
            <person name="Pascon R.C."/>
            <person name="Cruz J.B."/>
            <person name="Silva A.M."/>
            <person name="Setubal J.C."/>
        </authorList>
    </citation>
    <scope>NUCLEOTIDE SEQUENCE [LARGE SCALE GENOMIC DNA]</scope>
</reference>
<dbReference type="Pfam" id="PF02325">
    <property type="entry name" value="CCB3_YggT"/>
    <property type="match status" value="1"/>
</dbReference>
<dbReference type="AlphaFoldDB" id="A0A1Y2T421"/>
<evidence type="ECO:0000313" key="2">
    <source>
        <dbReference type="EMBL" id="OTA40417.1"/>
    </source>
</evidence>
<keyword evidence="1" id="KW-0472">Membrane</keyword>
<dbReference type="Proteomes" id="UP000194267">
    <property type="component" value="Unassembled WGS sequence"/>
</dbReference>
<evidence type="ECO:0000256" key="1">
    <source>
        <dbReference type="SAM" id="Phobius"/>
    </source>
</evidence>